<comment type="caution">
    <text evidence="3">The sequence shown here is derived from an EMBL/GenBank/DDBJ whole genome shotgun (WGS) entry which is preliminary data.</text>
</comment>
<dbReference type="EMBL" id="JAFJYH010000246">
    <property type="protein sequence ID" value="KAG4414845.1"/>
    <property type="molecule type" value="Genomic_DNA"/>
</dbReference>
<evidence type="ECO:0000313" key="3">
    <source>
        <dbReference type="EMBL" id="KAG4414845.1"/>
    </source>
</evidence>
<sequence length="403" mass="43973">MSFCTQWPGAVTLLLCLLCLCNNAKAQNETQKLPNFGDTIQILGAMERTDQDFQDGLALDLFSPRNRTLIVKQNTTPLGAQFVSGTTGEPFVALSNYSYIIQMNETANDLIAKIEIPYEPEKLNAMGVQEANTYVATLADKKSWVVSESTRNIHRSENNTRIIKMTSLDGEYLLVGRKTVDTSNIFVQYGQGATRTVNLTGGVGIQEAEFVDGLRFSVQSSMALNMNVDIHHGIDITSLPAGTQSLNSFVWVVNTSNPSAMVDAQMLVPCESLLRTKDGILVNLEVNRNMLVALKPAGSSPTTMLTVAKRALNSSSGQFKPVSKDAQLVRELPEDRVQIPGMMQLDGQYLILVTEPKAVGGSKDRNPFTRLIKSGLRDTSSTRPGTNNISSAQRDQTCDSDLG</sequence>
<organism evidence="3 4">
    <name type="scientific">Cadophora malorum</name>
    <dbReference type="NCBI Taxonomy" id="108018"/>
    <lineage>
        <taxon>Eukaryota</taxon>
        <taxon>Fungi</taxon>
        <taxon>Dikarya</taxon>
        <taxon>Ascomycota</taxon>
        <taxon>Pezizomycotina</taxon>
        <taxon>Leotiomycetes</taxon>
        <taxon>Helotiales</taxon>
        <taxon>Ploettnerulaceae</taxon>
        <taxon>Cadophora</taxon>
    </lineage>
</organism>
<gene>
    <name evidence="3" type="ORF">IFR04_012033</name>
</gene>
<dbReference type="OrthoDB" id="6513042at2759"/>
<keyword evidence="4" id="KW-1185">Reference proteome</keyword>
<feature type="chain" id="PRO_5034409224" evidence="2">
    <location>
        <begin position="27"/>
        <end position="403"/>
    </location>
</feature>
<feature type="compositionally biased region" description="Polar residues" evidence="1">
    <location>
        <begin position="377"/>
        <end position="395"/>
    </location>
</feature>
<keyword evidence="2" id="KW-0732">Signal</keyword>
<feature type="region of interest" description="Disordered" evidence="1">
    <location>
        <begin position="374"/>
        <end position="403"/>
    </location>
</feature>
<protein>
    <submittedName>
        <fullName evidence="3">Uncharacterized protein</fullName>
    </submittedName>
</protein>
<feature type="signal peptide" evidence="2">
    <location>
        <begin position="1"/>
        <end position="26"/>
    </location>
</feature>
<evidence type="ECO:0000313" key="4">
    <source>
        <dbReference type="Proteomes" id="UP000664132"/>
    </source>
</evidence>
<evidence type="ECO:0000256" key="2">
    <source>
        <dbReference type="SAM" id="SignalP"/>
    </source>
</evidence>
<dbReference type="AlphaFoldDB" id="A0A8H7T9B5"/>
<accession>A0A8H7T9B5</accession>
<reference evidence="3" key="1">
    <citation type="submission" date="2021-02" db="EMBL/GenBank/DDBJ databases">
        <title>Genome sequence Cadophora malorum strain M34.</title>
        <authorList>
            <person name="Stefanovic E."/>
            <person name="Vu D."/>
            <person name="Scully C."/>
            <person name="Dijksterhuis J."/>
            <person name="Roader J."/>
            <person name="Houbraken J."/>
        </authorList>
    </citation>
    <scope>NUCLEOTIDE SEQUENCE</scope>
    <source>
        <strain evidence="3">M34</strain>
    </source>
</reference>
<name>A0A8H7T9B5_9HELO</name>
<evidence type="ECO:0000256" key="1">
    <source>
        <dbReference type="SAM" id="MobiDB-lite"/>
    </source>
</evidence>
<proteinExistence type="predicted"/>
<dbReference type="Proteomes" id="UP000664132">
    <property type="component" value="Unassembled WGS sequence"/>
</dbReference>